<keyword evidence="3 7" id="KW-0489">Methyltransferase</keyword>
<reference evidence="7" key="2">
    <citation type="submission" date="2022-09" db="EMBL/GenBank/DDBJ databases">
        <authorList>
            <person name="Sun Q."/>
            <person name="Ohkuma M."/>
        </authorList>
    </citation>
    <scope>NUCLEOTIDE SEQUENCE</scope>
    <source>
        <strain evidence="7">JCM 13583</strain>
    </source>
</reference>
<dbReference type="PIRSF" id="PIRSF000398">
    <property type="entry name" value="M_m6A_EcoRV"/>
    <property type="match status" value="1"/>
</dbReference>
<evidence type="ECO:0000313" key="7">
    <source>
        <dbReference type="EMBL" id="GGM69497.1"/>
    </source>
</evidence>
<name>A0AA37F9H7_9ARCH</name>
<dbReference type="GO" id="GO:0006298">
    <property type="term" value="P:mismatch repair"/>
    <property type="evidence" value="ECO:0007669"/>
    <property type="project" value="TreeGrafter"/>
</dbReference>
<protein>
    <recommendedName>
        <fullName evidence="2">site-specific DNA-methyltransferase (adenine-specific)</fullName>
        <ecNumber evidence="2">2.1.1.72</ecNumber>
    </recommendedName>
</protein>
<evidence type="ECO:0000256" key="2">
    <source>
        <dbReference type="ARBA" id="ARBA00011900"/>
    </source>
</evidence>
<dbReference type="GO" id="GO:0032259">
    <property type="term" value="P:methylation"/>
    <property type="evidence" value="ECO:0007669"/>
    <property type="project" value="UniProtKB-KW"/>
</dbReference>
<keyword evidence="5" id="KW-0949">S-adenosyl-L-methionine</keyword>
<dbReference type="GO" id="GO:0043565">
    <property type="term" value="F:sequence-specific DNA binding"/>
    <property type="evidence" value="ECO:0007669"/>
    <property type="project" value="TreeGrafter"/>
</dbReference>
<evidence type="ECO:0000256" key="6">
    <source>
        <dbReference type="ARBA" id="ARBA00047942"/>
    </source>
</evidence>
<comment type="similarity">
    <text evidence="1">Belongs to the N(4)/N(6)-methyltransferase family.</text>
</comment>
<dbReference type="AlphaFoldDB" id="A0AA37F9H7"/>
<dbReference type="Pfam" id="PF02086">
    <property type="entry name" value="MethyltransfD12"/>
    <property type="match status" value="1"/>
</dbReference>
<dbReference type="PANTHER" id="PTHR30481:SF3">
    <property type="entry name" value="DNA ADENINE METHYLASE"/>
    <property type="match status" value="1"/>
</dbReference>
<comment type="catalytic activity">
    <reaction evidence="6">
        <text>a 2'-deoxyadenosine in DNA + S-adenosyl-L-methionine = an N(6)-methyl-2'-deoxyadenosine in DNA + S-adenosyl-L-homocysteine + H(+)</text>
        <dbReference type="Rhea" id="RHEA:15197"/>
        <dbReference type="Rhea" id="RHEA-COMP:12418"/>
        <dbReference type="Rhea" id="RHEA-COMP:12419"/>
        <dbReference type="ChEBI" id="CHEBI:15378"/>
        <dbReference type="ChEBI" id="CHEBI:57856"/>
        <dbReference type="ChEBI" id="CHEBI:59789"/>
        <dbReference type="ChEBI" id="CHEBI:90615"/>
        <dbReference type="ChEBI" id="CHEBI:90616"/>
        <dbReference type="EC" id="2.1.1.72"/>
    </reaction>
</comment>
<dbReference type="InterPro" id="IPR012263">
    <property type="entry name" value="M_m6A_EcoRV"/>
</dbReference>
<dbReference type="SUPFAM" id="SSF53335">
    <property type="entry name" value="S-adenosyl-L-methionine-dependent methyltransferases"/>
    <property type="match status" value="1"/>
</dbReference>
<dbReference type="PRINTS" id="PR00505">
    <property type="entry name" value="D12N6MTFRASE"/>
</dbReference>
<dbReference type="PANTHER" id="PTHR30481">
    <property type="entry name" value="DNA ADENINE METHYLASE"/>
    <property type="match status" value="1"/>
</dbReference>
<evidence type="ECO:0000256" key="4">
    <source>
        <dbReference type="ARBA" id="ARBA00022679"/>
    </source>
</evidence>
<dbReference type="GO" id="GO:1904047">
    <property type="term" value="F:S-adenosyl-L-methionine binding"/>
    <property type="evidence" value="ECO:0007669"/>
    <property type="project" value="TreeGrafter"/>
</dbReference>
<accession>A0AA37F9H7</accession>
<dbReference type="EMBL" id="BMNY01000001">
    <property type="protein sequence ID" value="GGM69497.1"/>
    <property type="molecule type" value="Genomic_DNA"/>
</dbReference>
<evidence type="ECO:0000313" key="8">
    <source>
        <dbReference type="Proteomes" id="UP000632195"/>
    </source>
</evidence>
<gene>
    <name evidence="7" type="ORF">GCM10007108_04470</name>
</gene>
<evidence type="ECO:0000256" key="5">
    <source>
        <dbReference type="ARBA" id="ARBA00022691"/>
    </source>
</evidence>
<comment type="caution">
    <text evidence="7">The sequence shown here is derived from an EMBL/GenBank/DDBJ whole genome shotgun (WGS) entry which is preliminary data.</text>
</comment>
<proteinExistence type="inferred from homology"/>
<dbReference type="InterPro" id="IPR002052">
    <property type="entry name" value="DNA_methylase_N6_adenine_CS"/>
</dbReference>
<dbReference type="EC" id="2.1.1.72" evidence="2"/>
<dbReference type="InterPro" id="IPR012327">
    <property type="entry name" value="MeTrfase_D12"/>
</dbReference>
<dbReference type="GO" id="GO:0009007">
    <property type="term" value="F:site-specific DNA-methyltransferase (adenine-specific) activity"/>
    <property type="evidence" value="ECO:0007669"/>
    <property type="project" value="UniProtKB-EC"/>
</dbReference>
<keyword evidence="8" id="KW-1185">Reference proteome</keyword>
<reference evidence="7" key="1">
    <citation type="journal article" date="2014" name="Int. J. Syst. Evol. Microbiol.">
        <title>Complete genome sequence of Corynebacterium casei LMG S-19264T (=DSM 44701T), isolated from a smear-ripened cheese.</title>
        <authorList>
            <consortium name="US DOE Joint Genome Institute (JGI-PGF)"/>
            <person name="Walter F."/>
            <person name="Albersmeier A."/>
            <person name="Kalinowski J."/>
            <person name="Ruckert C."/>
        </authorList>
    </citation>
    <scope>NUCLEOTIDE SEQUENCE</scope>
    <source>
        <strain evidence="7">JCM 13583</strain>
    </source>
</reference>
<dbReference type="InterPro" id="IPR029063">
    <property type="entry name" value="SAM-dependent_MTases_sf"/>
</dbReference>
<dbReference type="InterPro" id="IPR023095">
    <property type="entry name" value="Ade_MeTrfase_dom_2"/>
</dbReference>
<organism evidence="7 8">
    <name type="scientific">Thermogymnomonas acidicola</name>
    <dbReference type="NCBI Taxonomy" id="399579"/>
    <lineage>
        <taxon>Archaea</taxon>
        <taxon>Methanobacteriati</taxon>
        <taxon>Thermoplasmatota</taxon>
        <taxon>Thermoplasmata</taxon>
        <taxon>Thermoplasmatales</taxon>
        <taxon>Thermogymnomonas</taxon>
    </lineage>
</organism>
<dbReference type="GO" id="GO:0009307">
    <property type="term" value="P:DNA restriction-modification system"/>
    <property type="evidence" value="ECO:0007669"/>
    <property type="project" value="InterPro"/>
</dbReference>
<dbReference type="Gene3D" id="1.10.1020.10">
    <property type="entry name" value="Adenine-specific Methyltransferase, Domain 2"/>
    <property type="match status" value="1"/>
</dbReference>
<dbReference type="Gene3D" id="3.40.50.150">
    <property type="entry name" value="Vaccinia Virus protein VP39"/>
    <property type="match status" value="1"/>
</dbReference>
<evidence type="ECO:0000256" key="3">
    <source>
        <dbReference type="ARBA" id="ARBA00022603"/>
    </source>
</evidence>
<dbReference type="PROSITE" id="PS00092">
    <property type="entry name" value="N6_MTASE"/>
    <property type="match status" value="1"/>
</dbReference>
<keyword evidence="4" id="KW-0808">Transferase</keyword>
<dbReference type="NCBIfam" id="TIGR00571">
    <property type="entry name" value="dam"/>
    <property type="match status" value="1"/>
</dbReference>
<evidence type="ECO:0000256" key="1">
    <source>
        <dbReference type="ARBA" id="ARBA00006594"/>
    </source>
</evidence>
<sequence>MKDVIAAWITVEKKNLRPQVYVGPMYPPAAHGPVPGRARPVVKWAGGKRQIIEDLVSLVPGRFETYYEPFFGGGALLIELHNRGKLKRAVISDINSDLMDLYRIIKHRPEELIQELSGLRFSNSREDYYLARERYNSIGGSTAEKAALFIYLNRHCYNGLYRVNSRGAFNVPFGRYRSPSMPGEDEIYLLSEVLRSAEILSVDFEEALKGARNGDFVYLDPPYMPVSPSSSFTDYSSAGFSMDDQVRLCKAFRDLDRRGVLVMESNSGSELIEALYSGFEITRLRARRNINSVPYRRGPVEELVIRNYRAE</sequence>
<dbReference type="Proteomes" id="UP000632195">
    <property type="component" value="Unassembled WGS sequence"/>
</dbReference>